<reference evidence="1" key="1">
    <citation type="submission" date="2022-03" db="EMBL/GenBank/DDBJ databases">
        <authorList>
            <person name="Alioto T."/>
            <person name="Alioto T."/>
            <person name="Gomez Garrido J."/>
        </authorList>
    </citation>
    <scope>NUCLEOTIDE SEQUENCE</scope>
</reference>
<organism evidence="1 2">
    <name type="scientific">Pelobates cultripes</name>
    <name type="common">Western spadefoot toad</name>
    <dbReference type="NCBI Taxonomy" id="61616"/>
    <lineage>
        <taxon>Eukaryota</taxon>
        <taxon>Metazoa</taxon>
        <taxon>Chordata</taxon>
        <taxon>Craniata</taxon>
        <taxon>Vertebrata</taxon>
        <taxon>Euteleostomi</taxon>
        <taxon>Amphibia</taxon>
        <taxon>Batrachia</taxon>
        <taxon>Anura</taxon>
        <taxon>Pelobatoidea</taxon>
        <taxon>Pelobatidae</taxon>
        <taxon>Pelobates</taxon>
    </lineage>
</organism>
<keyword evidence="2" id="KW-1185">Reference proteome</keyword>
<dbReference type="Proteomes" id="UP001295444">
    <property type="component" value="Chromosome 01"/>
</dbReference>
<protein>
    <submittedName>
        <fullName evidence="1">Uncharacterized protein</fullName>
    </submittedName>
</protein>
<dbReference type="EMBL" id="OW240912">
    <property type="protein sequence ID" value="CAH2220864.1"/>
    <property type="molecule type" value="Genomic_DNA"/>
</dbReference>
<proteinExistence type="predicted"/>
<gene>
    <name evidence="1" type="ORF">PECUL_23A040667</name>
</gene>
<evidence type="ECO:0000313" key="2">
    <source>
        <dbReference type="Proteomes" id="UP001295444"/>
    </source>
</evidence>
<dbReference type="AlphaFoldDB" id="A0AAD1R0V7"/>
<name>A0AAD1R0V7_PELCU</name>
<sequence>VRHLRCQTFLGPAGCDLSLLYSGLCGLKSTQVILEYSLAEEVYMLRIADIHEDEFSCS</sequence>
<accession>A0AAD1R0V7</accession>
<feature type="non-terminal residue" evidence="1">
    <location>
        <position position="1"/>
    </location>
</feature>
<evidence type="ECO:0000313" key="1">
    <source>
        <dbReference type="EMBL" id="CAH2220864.1"/>
    </source>
</evidence>